<dbReference type="Proteomes" id="UP000760494">
    <property type="component" value="Unassembled WGS sequence"/>
</dbReference>
<organism evidence="2 3">
    <name type="scientific">Fusarium fujikuroi</name>
    <name type="common">Bakanae and foot rot disease fungus</name>
    <name type="synonym">Gibberella fujikuroi</name>
    <dbReference type="NCBI Taxonomy" id="5127"/>
    <lineage>
        <taxon>Eukaryota</taxon>
        <taxon>Fungi</taxon>
        <taxon>Dikarya</taxon>
        <taxon>Ascomycota</taxon>
        <taxon>Pezizomycotina</taxon>
        <taxon>Sordariomycetes</taxon>
        <taxon>Hypocreomycetidae</taxon>
        <taxon>Hypocreales</taxon>
        <taxon>Nectriaceae</taxon>
        <taxon>Fusarium</taxon>
        <taxon>Fusarium fujikuroi species complex</taxon>
    </lineage>
</organism>
<reference evidence="2" key="1">
    <citation type="submission" date="2019-05" db="EMBL/GenBank/DDBJ databases">
        <authorList>
            <person name="Piombo E."/>
        </authorList>
    </citation>
    <scope>NUCLEOTIDE SEQUENCE</scope>
    <source>
        <strain evidence="2">C2S</strain>
    </source>
</reference>
<dbReference type="AlphaFoldDB" id="A0A9Q9UG65"/>
<accession>A0A9Q9UG65</accession>
<dbReference type="Pfam" id="PF20150">
    <property type="entry name" value="2EXR"/>
    <property type="match status" value="1"/>
</dbReference>
<feature type="domain" description="2EXR" evidence="1">
    <location>
        <begin position="4"/>
        <end position="89"/>
    </location>
</feature>
<sequence length="354" mass="40802">MSTFHPFTNLPVELRLQIRNAACLPSTSRGRGIHYVNVRDDQVMPLSCNWPLKPDLERPNHQPNRSAYLTDGGLWRACKESREVVRKHSRSKNWPGGEDAVRPAILTIREDEERWHMMVYSSRDIFAIRADNWRSIYEKSYSPRLYIPNNVSGTNVRRFVKNVAIEYDHKWSLNLPSSLYTLREENSARGYLARLLIDRASTRSKGAPENIWLIDKKALWMRNPKYEEGVHQVSTPKQNIATVYRDFDAEYIDVSCGHAVPRKDNKVHPSSLAFVTKLGTRFNSQLFGIAQHLTSLNRRSSDYEISFRITYQHFAVTHAVRLLVSPDNEVKPCTKGCKTKCKDIVRTKASDGEV</sequence>
<name>A0A9Q9UG65_FUSFU</name>
<dbReference type="EMBL" id="CABFJX010000385">
    <property type="protein sequence ID" value="VTT77073.1"/>
    <property type="molecule type" value="Genomic_DNA"/>
</dbReference>
<protein>
    <recommendedName>
        <fullName evidence="1">2EXR domain-containing protein</fullName>
    </recommendedName>
</protein>
<evidence type="ECO:0000313" key="2">
    <source>
        <dbReference type="EMBL" id="VTT77073.1"/>
    </source>
</evidence>
<comment type="caution">
    <text evidence="2">The sequence shown here is derived from an EMBL/GenBank/DDBJ whole genome shotgun (WGS) entry which is preliminary data.</text>
</comment>
<proteinExistence type="predicted"/>
<gene>
    <name evidence="2" type="ORF">C2S_2145</name>
</gene>
<evidence type="ECO:0000259" key="1">
    <source>
        <dbReference type="Pfam" id="PF20150"/>
    </source>
</evidence>
<dbReference type="InterPro" id="IPR045518">
    <property type="entry name" value="2EXR"/>
</dbReference>
<evidence type="ECO:0000313" key="3">
    <source>
        <dbReference type="Proteomes" id="UP000760494"/>
    </source>
</evidence>